<evidence type="ECO:0000256" key="5">
    <source>
        <dbReference type="SAM" id="MobiDB-lite"/>
    </source>
</evidence>
<keyword evidence="2 4" id="KW-0663">Pyridoxal phosphate</keyword>
<reference evidence="6 7" key="1">
    <citation type="journal article" date="2010" name="Proc. Natl. Acad. Sci. U.S.A.">
        <title>Insights into evolution of multicellular fungi from the assembled chromosomes of the mushroom Coprinopsis cinerea (Coprinus cinereus).</title>
        <authorList>
            <person name="Stajich J.E."/>
            <person name="Wilke S.K."/>
            <person name="Ahren D."/>
            <person name="Au C.H."/>
            <person name="Birren B.W."/>
            <person name="Borodovsky M."/>
            <person name="Burns C."/>
            <person name="Canback B."/>
            <person name="Casselton L.A."/>
            <person name="Cheng C.K."/>
            <person name="Deng J."/>
            <person name="Dietrich F.S."/>
            <person name="Fargo D.C."/>
            <person name="Farman M.L."/>
            <person name="Gathman A.C."/>
            <person name="Goldberg J."/>
            <person name="Guigo R."/>
            <person name="Hoegger P.J."/>
            <person name="Hooker J.B."/>
            <person name="Huggins A."/>
            <person name="James T.Y."/>
            <person name="Kamada T."/>
            <person name="Kilaru S."/>
            <person name="Kodira C."/>
            <person name="Kues U."/>
            <person name="Kupfer D."/>
            <person name="Kwan H.S."/>
            <person name="Lomsadze A."/>
            <person name="Li W."/>
            <person name="Lilly W.W."/>
            <person name="Ma L.J."/>
            <person name="Mackey A.J."/>
            <person name="Manning G."/>
            <person name="Martin F."/>
            <person name="Muraguchi H."/>
            <person name="Natvig D.O."/>
            <person name="Palmerini H."/>
            <person name="Ramesh M.A."/>
            <person name="Rehmeyer C.J."/>
            <person name="Roe B.A."/>
            <person name="Shenoy N."/>
            <person name="Stanke M."/>
            <person name="Ter-Hovhannisyan V."/>
            <person name="Tunlid A."/>
            <person name="Velagapudi R."/>
            <person name="Vision T.J."/>
            <person name="Zeng Q."/>
            <person name="Zolan M.E."/>
            <person name="Pukkila P.J."/>
        </authorList>
    </citation>
    <scope>NUCLEOTIDE SEQUENCE [LARGE SCALE GENOMIC DNA]</scope>
    <source>
        <strain evidence="7">Okayama-7 / 130 / ATCC MYA-4618 / FGSC 9003</strain>
    </source>
</reference>
<evidence type="ECO:0000256" key="3">
    <source>
        <dbReference type="ARBA" id="ARBA00023239"/>
    </source>
</evidence>
<dbReference type="Proteomes" id="UP000001861">
    <property type="component" value="Unassembled WGS sequence"/>
</dbReference>
<dbReference type="InterPro" id="IPR050477">
    <property type="entry name" value="GrpII_AminoAcid_Decarb"/>
</dbReference>
<dbReference type="Pfam" id="PF00282">
    <property type="entry name" value="Pyridoxal_deC"/>
    <property type="match status" value="1"/>
</dbReference>
<organism evidence="6 7">
    <name type="scientific">Coprinopsis cinerea (strain Okayama-7 / 130 / ATCC MYA-4618 / FGSC 9003)</name>
    <name type="common">Inky cap fungus</name>
    <name type="synonym">Hormographiella aspergillata</name>
    <dbReference type="NCBI Taxonomy" id="240176"/>
    <lineage>
        <taxon>Eukaryota</taxon>
        <taxon>Fungi</taxon>
        <taxon>Dikarya</taxon>
        <taxon>Basidiomycota</taxon>
        <taxon>Agaricomycotina</taxon>
        <taxon>Agaricomycetes</taxon>
        <taxon>Agaricomycetidae</taxon>
        <taxon>Agaricales</taxon>
        <taxon>Agaricineae</taxon>
        <taxon>Psathyrellaceae</taxon>
        <taxon>Coprinopsis</taxon>
    </lineage>
</organism>
<sequence>MPFLSDTYESSSVQVHEAVSAWFLGPQAENADLLKELFSRAVGDHVAARTSYHPEDGNFITSEVKESKVYKQTADNLRKKFAELSTLLNDFSIPFYSPRYAAHMTFESSLPSIAGWLAGLLLNPNNVSFEAGPITTLLELEVGQDLCKMIGFENEGDMQSWGHLTSGGTIANIEFICVLARNLKFYPLALREAMSPSGPLHFISSTFKISKCTDPVIPPSAPSSEEPLHLFTSLSTWELLNLMPETILAIPDRLQKEYQISPTFLEEVMAEYIVQSTGMEGLKERWGFKESPKFLMAGTKHYSWPKGLALTGVGSQSLLKLDLDSNARISLSSLQRTLDHCLNEHIPIYGIVAVIGTTEDGAVDPLAKIIEVKEEYRKKGLSFLVHADAAWGGYFASTLREPPASWVSSWPTVNPGDKVPFDEEYVPYMALKQYTVHQLEALKYADSVTIDPHKSGYCPYPAGGLCYKDRRMRHLLTWSAPYIEHGKRGENIGVHGVEGSKPGAAAAAVFMHHNVVGLHKRGHGGLLGEVSFTCARLAAHWATLSTPSDPFIVVPFNRLRSERQPSAYPSSPGLGSSPELRRRSSSTFEEPNLEAIEAEKAFIREKIIGRSNEELVKDPDPEIVAELRSLGSDLNINTFICNFRLPHSGIGQEGVGPINEDVSEANYLNELIFDALSPSDVGVAPKRLPLFLSATVLKHSDYGECLDNFKRRAGLEAESKADLFVLRNVVMSPFQANAKYVQEVLMAKFKEVLHKALKTVITRNTVTPDVHTFIMQGTDRLFLAYRPFFFKANGRQQLILEVPVPSDANQQESGWSAYRKARKENPNALFTLKTSRIRIDELLHGGCKCDVYVNSDLVSQLTIRDVRIVKNRPLLSRWQDPDYDAHYTPFYLYGTSKEQHVDHMLLKAPNAQLTAERVRFTDLDRPLPEDKLASGLLMYIHRPERSMQPFDRDNHPKFFYPNASFPVTIVDDPFAPTAHGPGLASALSHKHPVVARGTVHLPLNVFTDSCDLNRQDFRDYERITEERMKDRMTWEDKSMWRSMVKERLHLVQEEYYSDMHRGKAEGKYNDGRDITRWPLSKDRTPDKDDDVLQGGLFTSNAGRN</sequence>
<evidence type="ECO:0000313" key="7">
    <source>
        <dbReference type="Proteomes" id="UP000001861"/>
    </source>
</evidence>
<dbReference type="KEGG" id="cci:CC1G_09693"/>
<feature type="compositionally biased region" description="Low complexity" evidence="5">
    <location>
        <begin position="565"/>
        <end position="578"/>
    </location>
</feature>
<feature type="region of interest" description="Disordered" evidence="5">
    <location>
        <begin position="563"/>
        <end position="589"/>
    </location>
</feature>
<dbReference type="Gene3D" id="3.40.640.10">
    <property type="entry name" value="Type I PLP-dependent aspartate aminotransferase-like (Major domain)"/>
    <property type="match status" value="2"/>
</dbReference>
<evidence type="ECO:0000256" key="1">
    <source>
        <dbReference type="ARBA" id="ARBA00001933"/>
    </source>
</evidence>
<keyword evidence="3" id="KW-0456">Lyase</keyword>
<evidence type="ECO:0000256" key="2">
    <source>
        <dbReference type="ARBA" id="ARBA00022898"/>
    </source>
</evidence>
<dbReference type="GO" id="GO:0030170">
    <property type="term" value="F:pyridoxal phosphate binding"/>
    <property type="evidence" value="ECO:0007669"/>
    <property type="project" value="InterPro"/>
</dbReference>
<dbReference type="eggNOG" id="ENOG502QUUV">
    <property type="taxonomic scope" value="Eukaryota"/>
</dbReference>
<dbReference type="GO" id="GO:0016830">
    <property type="term" value="F:carbon-carbon lyase activity"/>
    <property type="evidence" value="ECO:0007669"/>
    <property type="project" value="InterPro"/>
</dbReference>
<dbReference type="InterPro" id="IPR015424">
    <property type="entry name" value="PyrdxlP-dep_Trfase"/>
</dbReference>
<dbReference type="InterPro" id="IPR015421">
    <property type="entry name" value="PyrdxlP-dep_Trfase_major"/>
</dbReference>
<dbReference type="SUPFAM" id="SSF53383">
    <property type="entry name" value="PLP-dependent transferases"/>
    <property type="match status" value="1"/>
</dbReference>
<feature type="compositionally biased region" description="Basic and acidic residues" evidence="5">
    <location>
        <begin position="1067"/>
        <end position="1086"/>
    </location>
</feature>
<dbReference type="GO" id="GO:0019752">
    <property type="term" value="P:carboxylic acid metabolic process"/>
    <property type="evidence" value="ECO:0007669"/>
    <property type="project" value="InterPro"/>
</dbReference>
<dbReference type="OMA" id="LSWGHIT"/>
<evidence type="ECO:0000313" key="6">
    <source>
        <dbReference type="EMBL" id="EAU87596.2"/>
    </source>
</evidence>
<accession>A8NJC5</accession>
<name>A8NJC5_COPC7</name>
<dbReference type="STRING" id="240176.A8NJC5"/>
<dbReference type="GeneID" id="6010698"/>
<comment type="caution">
    <text evidence="6">The sequence shown here is derived from an EMBL/GenBank/DDBJ whole genome shotgun (WGS) entry which is preliminary data.</text>
</comment>
<proteinExistence type="predicted"/>
<dbReference type="AlphaFoldDB" id="A8NJC5"/>
<feature type="region of interest" description="Disordered" evidence="5">
    <location>
        <begin position="1067"/>
        <end position="1104"/>
    </location>
</feature>
<feature type="modified residue" description="N6-(pyridoxal phosphate)lysine" evidence="4">
    <location>
        <position position="454"/>
    </location>
</feature>
<dbReference type="EMBL" id="AACS02000010">
    <property type="protein sequence ID" value="EAU87596.2"/>
    <property type="molecule type" value="Genomic_DNA"/>
</dbReference>
<dbReference type="VEuPathDB" id="FungiDB:CC1G_09693"/>
<dbReference type="RefSeq" id="XP_001834193.2">
    <property type="nucleotide sequence ID" value="XM_001834141.2"/>
</dbReference>
<dbReference type="InterPro" id="IPR002129">
    <property type="entry name" value="PyrdxlP-dep_de-COase"/>
</dbReference>
<protein>
    <submittedName>
        <fullName evidence="6">Group II decarboxylase</fullName>
    </submittedName>
</protein>
<dbReference type="HOGENOM" id="CLU_005446_1_0_1"/>
<evidence type="ECO:0000256" key="4">
    <source>
        <dbReference type="PIRSR" id="PIRSR602129-50"/>
    </source>
</evidence>
<dbReference type="PANTHER" id="PTHR42735:SF4">
    <property type="entry name" value="PYRIDOXAL PHOSPHATE-DEPENDENT DECARBOXYLASE FAMILY PROTEIN"/>
    <property type="match status" value="1"/>
</dbReference>
<gene>
    <name evidence="6" type="ORF">CC1G_09693</name>
</gene>
<keyword evidence="7" id="KW-1185">Reference proteome</keyword>
<dbReference type="InParanoid" id="A8NJC5"/>
<dbReference type="PANTHER" id="PTHR42735">
    <property type="match status" value="1"/>
</dbReference>
<dbReference type="OrthoDB" id="2161780at2759"/>
<comment type="cofactor">
    <cofactor evidence="1 4">
        <name>pyridoxal 5'-phosphate</name>
        <dbReference type="ChEBI" id="CHEBI:597326"/>
    </cofactor>
</comment>